<feature type="non-terminal residue" evidence="2">
    <location>
        <position position="1"/>
    </location>
</feature>
<feature type="compositionally biased region" description="Polar residues" evidence="1">
    <location>
        <begin position="17"/>
        <end position="29"/>
    </location>
</feature>
<evidence type="ECO:0000256" key="1">
    <source>
        <dbReference type="SAM" id="MobiDB-lite"/>
    </source>
</evidence>
<feature type="compositionally biased region" description="Basic and acidic residues" evidence="1">
    <location>
        <begin position="310"/>
        <end position="320"/>
    </location>
</feature>
<feature type="compositionally biased region" description="Polar residues" evidence="1">
    <location>
        <begin position="207"/>
        <end position="221"/>
    </location>
</feature>
<feature type="compositionally biased region" description="Basic and acidic residues" evidence="1">
    <location>
        <begin position="280"/>
        <end position="297"/>
    </location>
</feature>
<dbReference type="Proteomes" id="UP000076502">
    <property type="component" value="Unassembled WGS sequence"/>
</dbReference>
<gene>
    <name evidence="2" type="ORF">WN55_10450</name>
</gene>
<protein>
    <submittedName>
        <fullName evidence="2">Uncharacterized protein</fullName>
    </submittedName>
</protein>
<sequence length="364" mass="41669">RYREKMRKYQDLREPSYDTSSLHESSASIGVSEYTKSRATSMENLSRVMDATNSSRASGSGNSSVSNISIEPITLANSIDNTRALLKKKSLVQIINNYIKAGIEEGKKQAKKYIRKALSFGVRSGYLIPADPKGQVIRVSPTLVESRSSDPESRKRRRRARQGNVDPSFIERKERRRLTPPLAVRRKPRRGQSSDRLVPRKRRKTSASRNPKSDLNLTNPNTKKKDAETTRRERNSAGSKKRKEPPSLPPKRKRKQPSRRNDEVVESRQDRKNRTTRSSYVDKDEKDNFAETKQNRTDDDDDSTYSDIELDQKTVTERRNSTSSVEIETQEGNENPGDPNREVEELPQLPNNDEQERNETGDVH</sequence>
<reference evidence="2 3" key="1">
    <citation type="submission" date="2015-07" db="EMBL/GenBank/DDBJ databases">
        <title>The genome of Dufourea novaeangliae.</title>
        <authorList>
            <person name="Pan H."/>
            <person name="Kapheim K."/>
        </authorList>
    </citation>
    <scope>NUCLEOTIDE SEQUENCE [LARGE SCALE GENOMIC DNA]</scope>
    <source>
        <strain evidence="2">0120121106</strain>
        <tissue evidence="2">Whole body</tissue>
    </source>
</reference>
<evidence type="ECO:0000313" key="3">
    <source>
        <dbReference type="Proteomes" id="UP000076502"/>
    </source>
</evidence>
<feature type="compositionally biased region" description="Polar residues" evidence="1">
    <location>
        <begin position="321"/>
        <end position="333"/>
    </location>
</feature>
<dbReference type="OrthoDB" id="7635320at2759"/>
<evidence type="ECO:0000313" key="2">
    <source>
        <dbReference type="EMBL" id="KZC06539.1"/>
    </source>
</evidence>
<feature type="compositionally biased region" description="Basic and acidic residues" evidence="1">
    <location>
        <begin position="223"/>
        <end position="235"/>
    </location>
</feature>
<feature type="compositionally biased region" description="Basic and acidic residues" evidence="1">
    <location>
        <begin position="354"/>
        <end position="364"/>
    </location>
</feature>
<feature type="compositionally biased region" description="Basic and acidic residues" evidence="1">
    <location>
        <begin position="1"/>
        <end position="16"/>
    </location>
</feature>
<feature type="compositionally biased region" description="Basic and acidic residues" evidence="1">
    <location>
        <begin position="259"/>
        <end position="273"/>
    </location>
</feature>
<dbReference type="AlphaFoldDB" id="A0A154P3L8"/>
<organism evidence="2 3">
    <name type="scientific">Dufourea novaeangliae</name>
    <name type="common">Sweat bee</name>
    <dbReference type="NCBI Taxonomy" id="178035"/>
    <lineage>
        <taxon>Eukaryota</taxon>
        <taxon>Metazoa</taxon>
        <taxon>Ecdysozoa</taxon>
        <taxon>Arthropoda</taxon>
        <taxon>Hexapoda</taxon>
        <taxon>Insecta</taxon>
        <taxon>Pterygota</taxon>
        <taxon>Neoptera</taxon>
        <taxon>Endopterygota</taxon>
        <taxon>Hymenoptera</taxon>
        <taxon>Apocrita</taxon>
        <taxon>Aculeata</taxon>
        <taxon>Apoidea</taxon>
        <taxon>Anthophila</taxon>
        <taxon>Halictidae</taxon>
        <taxon>Rophitinae</taxon>
        <taxon>Dufourea</taxon>
    </lineage>
</organism>
<feature type="region of interest" description="Disordered" evidence="1">
    <location>
        <begin position="139"/>
        <end position="364"/>
    </location>
</feature>
<accession>A0A154P3L8</accession>
<keyword evidence="3" id="KW-1185">Reference proteome</keyword>
<proteinExistence type="predicted"/>
<dbReference type="EMBL" id="KQ434809">
    <property type="protein sequence ID" value="KZC06539.1"/>
    <property type="molecule type" value="Genomic_DNA"/>
</dbReference>
<feature type="region of interest" description="Disordered" evidence="1">
    <location>
        <begin position="1"/>
        <end position="35"/>
    </location>
</feature>
<feature type="compositionally biased region" description="Basic residues" evidence="1">
    <location>
        <begin position="174"/>
        <end position="190"/>
    </location>
</feature>
<name>A0A154P3L8_DUFNO</name>